<dbReference type="SMART" id="SM00421">
    <property type="entry name" value="HTH_LUXR"/>
    <property type="match status" value="1"/>
</dbReference>
<feature type="domain" description="HTH luxR-type" evidence="4">
    <location>
        <begin position="165"/>
        <end position="230"/>
    </location>
</feature>
<gene>
    <name evidence="5" type="ORF">BTJ39_23225</name>
</gene>
<evidence type="ECO:0000256" key="1">
    <source>
        <dbReference type="ARBA" id="ARBA00023015"/>
    </source>
</evidence>
<dbReference type="PANTHER" id="PTHR44688">
    <property type="entry name" value="DNA-BINDING TRANSCRIPTIONAL ACTIVATOR DEVR_DOSR"/>
    <property type="match status" value="1"/>
</dbReference>
<comment type="caution">
    <text evidence="5">The sequence shown here is derived from an EMBL/GenBank/DDBJ whole genome shotgun (WGS) entry which is preliminary data.</text>
</comment>
<dbReference type="Pfam" id="PF00196">
    <property type="entry name" value="GerE"/>
    <property type="match status" value="1"/>
</dbReference>
<dbReference type="InterPro" id="IPR016032">
    <property type="entry name" value="Sig_transdc_resp-reg_C-effctor"/>
</dbReference>
<dbReference type="PROSITE" id="PS50043">
    <property type="entry name" value="HTH_LUXR_2"/>
    <property type="match status" value="1"/>
</dbReference>
<sequence>MYNNFFSDTKKNSKIRHYLNESLAHYDGINYVYAVMNKANTDKILIISDLPEHLVANYLKKKNQNIDPVIISALNRVTSFSWDENIKIRAQWSMKSIFRPVKPYNITSGYAFVLHDCKNNVVILSIYMDKYLMSEMSEKIEENKNKLQGLLINTHDMLLHAYLENKTTGNRLTARESEILSLCTTGKIYSEISALLHISVGTVKYHMANITKKLDARNAKHAITLATELNMISPSEHCI</sequence>
<dbReference type="GO" id="GO:0006355">
    <property type="term" value="P:regulation of DNA-templated transcription"/>
    <property type="evidence" value="ECO:0007669"/>
    <property type="project" value="InterPro"/>
</dbReference>
<dbReference type="PANTHER" id="PTHR44688:SF25">
    <property type="entry name" value="HTH LUXR-TYPE DOMAIN-CONTAINING PROTEIN"/>
    <property type="match status" value="1"/>
</dbReference>
<keyword evidence="3" id="KW-0804">Transcription</keyword>
<dbReference type="SUPFAM" id="SSF46894">
    <property type="entry name" value="C-terminal effector domain of the bipartite response regulators"/>
    <property type="match status" value="1"/>
</dbReference>
<accession>A0A1S8Y793</accession>
<reference evidence="5 6" key="1">
    <citation type="submission" date="2016-12" db="EMBL/GenBank/DDBJ databases">
        <title>Izhakiella australiana sp. nov. of genus Izhakiella isolated from Australian desert.</title>
        <authorList>
            <person name="Ji M."/>
        </authorList>
    </citation>
    <scope>NUCLEOTIDE SEQUENCE [LARGE SCALE GENOMIC DNA]</scope>
    <source>
        <strain evidence="5 6">D4N98</strain>
    </source>
</reference>
<proteinExistence type="predicted"/>
<evidence type="ECO:0000256" key="2">
    <source>
        <dbReference type="ARBA" id="ARBA00023125"/>
    </source>
</evidence>
<evidence type="ECO:0000259" key="4">
    <source>
        <dbReference type="PROSITE" id="PS50043"/>
    </source>
</evidence>
<name>A0A1S8Y793_9GAMM</name>
<dbReference type="Gene3D" id="3.30.450.80">
    <property type="entry name" value="Transcription factor LuxR-like, autoinducer-binding domain"/>
    <property type="match status" value="1"/>
</dbReference>
<keyword evidence="1" id="KW-0805">Transcription regulation</keyword>
<dbReference type="InterPro" id="IPR036693">
    <property type="entry name" value="TF_LuxR_autoind-bd_dom_sf"/>
</dbReference>
<keyword evidence="6" id="KW-1185">Reference proteome</keyword>
<dbReference type="GO" id="GO:0003677">
    <property type="term" value="F:DNA binding"/>
    <property type="evidence" value="ECO:0007669"/>
    <property type="project" value="UniProtKB-KW"/>
</dbReference>
<protein>
    <recommendedName>
        <fullName evidence="4">HTH luxR-type domain-containing protein</fullName>
    </recommendedName>
</protein>
<keyword evidence="2" id="KW-0238">DNA-binding</keyword>
<dbReference type="Gene3D" id="1.10.10.10">
    <property type="entry name" value="Winged helix-like DNA-binding domain superfamily/Winged helix DNA-binding domain"/>
    <property type="match status" value="1"/>
</dbReference>
<organism evidence="5 6">
    <name type="scientific">Izhakiella australiensis</name>
    <dbReference type="NCBI Taxonomy" id="1926881"/>
    <lineage>
        <taxon>Bacteria</taxon>
        <taxon>Pseudomonadati</taxon>
        <taxon>Pseudomonadota</taxon>
        <taxon>Gammaproteobacteria</taxon>
        <taxon>Enterobacterales</taxon>
        <taxon>Erwiniaceae</taxon>
        <taxon>Izhakiella</taxon>
    </lineage>
</organism>
<dbReference type="PRINTS" id="PR00038">
    <property type="entry name" value="HTHLUXR"/>
</dbReference>
<evidence type="ECO:0000256" key="3">
    <source>
        <dbReference type="ARBA" id="ARBA00023163"/>
    </source>
</evidence>
<dbReference type="OrthoDB" id="9774661at2"/>
<dbReference type="CDD" id="cd06170">
    <property type="entry name" value="LuxR_C_like"/>
    <property type="match status" value="1"/>
</dbReference>
<dbReference type="InterPro" id="IPR005143">
    <property type="entry name" value="TF_LuxR_autoind-bd_dom"/>
</dbReference>
<dbReference type="Proteomes" id="UP000190667">
    <property type="component" value="Unassembled WGS sequence"/>
</dbReference>
<dbReference type="PROSITE" id="PS00622">
    <property type="entry name" value="HTH_LUXR_1"/>
    <property type="match status" value="1"/>
</dbReference>
<dbReference type="InterPro" id="IPR036388">
    <property type="entry name" value="WH-like_DNA-bd_sf"/>
</dbReference>
<dbReference type="InterPro" id="IPR000792">
    <property type="entry name" value="Tscrpt_reg_LuxR_C"/>
</dbReference>
<dbReference type="AlphaFoldDB" id="A0A1S8Y793"/>
<dbReference type="EMBL" id="MRUL01000033">
    <property type="protein sequence ID" value="OON34726.1"/>
    <property type="molecule type" value="Genomic_DNA"/>
</dbReference>
<dbReference type="Pfam" id="PF03472">
    <property type="entry name" value="Autoind_bind"/>
    <property type="match status" value="1"/>
</dbReference>
<evidence type="ECO:0000313" key="5">
    <source>
        <dbReference type="EMBL" id="OON34726.1"/>
    </source>
</evidence>
<dbReference type="SUPFAM" id="SSF75516">
    <property type="entry name" value="Pheromone-binding domain of LuxR-like quorum-sensing transcription factors"/>
    <property type="match status" value="1"/>
</dbReference>
<evidence type="ECO:0000313" key="6">
    <source>
        <dbReference type="Proteomes" id="UP000190667"/>
    </source>
</evidence>
<dbReference type="STRING" id="1926881.BTJ39_23225"/>